<comment type="caution">
    <text evidence="10">The sequence shown here is derived from an EMBL/GenBank/DDBJ whole genome shotgun (WGS) entry which is preliminary data.</text>
</comment>
<dbReference type="CDD" id="cd11386">
    <property type="entry name" value="MCP_signal"/>
    <property type="match status" value="1"/>
</dbReference>
<dbReference type="Proteomes" id="UP000570361">
    <property type="component" value="Unassembled WGS sequence"/>
</dbReference>
<evidence type="ECO:0000256" key="4">
    <source>
        <dbReference type="ARBA" id="ARBA00023224"/>
    </source>
</evidence>
<name>A0A7W5AWQ7_9BACL</name>
<keyword evidence="4 6" id="KW-0807">Transducer</keyword>
<dbReference type="PANTHER" id="PTHR32089:SF112">
    <property type="entry name" value="LYSOZYME-LIKE PROTEIN-RELATED"/>
    <property type="match status" value="1"/>
</dbReference>
<proteinExistence type="inferred from homology"/>
<dbReference type="PRINTS" id="PR00260">
    <property type="entry name" value="CHEMTRNSDUCR"/>
</dbReference>
<keyword evidence="3 7" id="KW-0472">Membrane</keyword>
<dbReference type="SMART" id="SM00304">
    <property type="entry name" value="HAMP"/>
    <property type="match status" value="1"/>
</dbReference>
<accession>A0A7W5AWQ7</accession>
<gene>
    <name evidence="10" type="ORF">FHS18_002060</name>
</gene>
<dbReference type="SMART" id="SM00283">
    <property type="entry name" value="MA"/>
    <property type="match status" value="1"/>
</dbReference>
<evidence type="ECO:0000256" key="3">
    <source>
        <dbReference type="ARBA" id="ARBA00023136"/>
    </source>
</evidence>
<evidence type="ECO:0000259" key="8">
    <source>
        <dbReference type="PROSITE" id="PS50111"/>
    </source>
</evidence>
<dbReference type="InterPro" id="IPR003660">
    <property type="entry name" value="HAMP_dom"/>
</dbReference>
<dbReference type="GO" id="GO:0005886">
    <property type="term" value="C:plasma membrane"/>
    <property type="evidence" value="ECO:0007669"/>
    <property type="project" value="UniProtKB-SubCell"/>
</dbReference>
<dbReference type="InterPro" id="IPR004089">
    <property type="entry name" value="MCPsignal_dom"/>
</dbReference>
<dbReference type="Pfam" id="PF00672">
    <property type="entry name" value="HAMP"/>
    <property type="match status" value="1"/>
</dbReference>
<evidence type="ECO:0000259" key="9">
    <source>
        <dbReference type="PROSITE" id="PS50885"/>
    </source>
</evidence>
<evidence type="ECO:0000256" key="6">
    <source>
        <dbReference type="PROSITE-ProRule" id="PRU00284"/>
    </source>
</evidence>
<comment type="subcellular location">
    <subcellularLocation>
        <location evidence="1">Cell membrane</location>
    </subcellularLocation>
</comment>
<dbReference type="InterPro" id="IPR004090">
    <property type="entry name" value="Chemotax_Me-accpt_rcpt"/>
</dbReference>
<sequence length="577" mass="62128">MIFRKFVQIKSLALVSLIVTSLLFIAVIGSMAAVNYVSGKRTYMSEMTRIGTTLSGQMDANNALLNDAHKLVEANKTDEMLFTALKRQFQAMTHNTSASNAYMMLTDKIEKDGKTYLTTIQDASEPPGTLYEMPPIFLAGYDEVIAGNSTLTAPYTDQNGMWITYLAPVIDDKGEVLALFGLDFDYDQVEHDLQMKLLNAVGIGLIAAAIAVALMLWLIRSAIKPLRTLAHVSKQAASGDLTVSIPVKGQNEIAQAAQSFNQMIHELGQLTAHIKETSGEVSRSATDLQQSAEQTALATQEIAESIQEVAGGSETQLQSSQDCQRAMTEMAVGIQRIAESSSVVSDLAAETSYNASEGQAVMRSTVAQMQAIEQNLVESVEAINNVAQLGSRINEILAMISDVANQTNLLALNASIEAARAGEHGRGFAVVATEIRKLAERSKESSEQISAILKNTETSIKESVVSLTHTTTEARAGSDIAHQAGETFRTIVESIRQVSEQVQEVSAASEEMSASSEEIAASLMELERIASGSSMNATRVAASSEQQLATMEEVASSSDHLRHLADQLNHAVGRFKV</sequence>
<keyword evidence="7" id="KW-1133">Transmembrane helix</keyword>
<evidence type="ECO:0000313" key="10">
    <source>
        <dbReference type="EMBL" id="MBB3109997.1"/>
    </source>
</evidence>
<evidence type="ECO:0000256" key="7">
    <source>
        <dbReference type="SAM" id="Phobius"/>
    </source>
</evidence>
<dbReference type="Gene3D" id="1.10.287.950">
    <property type="entry name" value="Methyl-accepting chemotaxis protein"/>
    <property type="match status" value="1"/>
</dbReference>
<keyword evidence="7" id="KW-0812">Transmembrane</keyword>
<reference evidence="10 11" key="1">
    <citation type="submission" date="2020-08" db="EMBL/GenBank/DDBJ databases">
        <title>Genomic Encyclopedia of Type Strains, Phase III (KMG-III): the genomes of soil and plant-associated and newly described type strains.</title>
        <authorList>
            <person name="Whitman W."/>
        </authorList>
    </citation>
    <scope>NUCLEOTIDE SEQUENCE [LARGE SCALE GENOMIC DNA]</scope>
    <source>
        <strain evidence="10 11">CECT 5862</strain>
    </source>
</reference>
<feature type="domain" description="Methyl-accepting transducer" evidence="8">
    <location>
        <begin position="291"/>
        <end position="527"/>
    </location>
</feature>
<feature type="domain" description="HAMP" evidence="9">
    <location>
        <begin position="220"/>
        <end position="272"/>
    </location>
</feature>
<dbReference type="Gene3D" id="6.10.340.10">
    <property type="match status" value="1"/>
</dbReference>
<dbReference type="AlphaFoldDB" id="A0A7W5AWQ7"/>
<dbReference type="PANTHER" id="PTHR32089">
    <property type="entry name" value="METHYL-ACCEPTING CHEMOTAXIS PROTEIN MCPB"/>
    <property type="match status" value="1"/>
</dbReference>
<dbReference type="CDD" id="cd06225">
    <property type="entry name" value="HAMP"/>
    <property type="match status" value="1"/>
</dbReference>
<dbReference type="SUPFAM" id="SSF58104">
    <property type="entry name" value="Methyl-accepting chemotaxis protein (MCP) signaling domain"/>
    <property type="match status" value="1"/>
</dbReference>
<feature type="transmembrane region" description="Helical" evidence="7">
    <location>
        <begin position="197"/>
        <end position="219"/>
    </location>
</feature>
<organism evidence="10 11">
    <name type="scientific">Paenibacillus phyllosphaerae</name>
    <dbReference type="NCBI Taxonomy" id="274593"/>
    <lineage>
        <taxon>Bacteria</taxon>
        <taxon>Bacillati</taxon>
        <taxon>Bacillota</taxon>
        <taxon>Bacilli</taxon>
        <taxon>Bacillales</taxon>
        <taxon>Paenibacillaceae</taxon>
        <taxon>Paenibacillus</taxon>
    </lineage>
</organism>
<dbReference type="GO" id="GO:0007165">
    <property type="term" value="P:signal transduction"/>
    <property type="evidence" value="ECO:0007669"/>
    <property type="project" value="UniProtKB-KW"/>
</dbReference>
<dbReference type="GO" id="GO:0004888">
    <property type="term" value="F:transmembrane signaling receptor activity"/>
    <property type="evidence" value="ECO:0007669"/>
    <property type="project" value="InterPro"/>
</dbReference>
<keyword evidence="11" id="KW-1185">Reference proteome</keyword>
<dbReference type="GO" id="GO:0006935">
    <property type="term" value="P:chemotaxis"/>
    <property type="evidence" value="ECO:0007669"/>
    <property type="project" value="InterPro"/>
</dbReference>
<protein>
    <submittedName>
        <fullName evidence="10">Methyl-accepting chemotaxis protein</fullName>
    </submittedName>
</protein>
<dbReference type="Pfam" id="PF00015">
    <property type="entry name" value="MCPsignal"/>
    <property type="match status" value="1"/>
</dbReference>
<keyword evidence="2" id="KW-1003">Cell membrane</keyword>
<comment type="similarity">
    <text evidence="5">Belongs to the methyl-accepting chemotaxis (MCP) protein family.</text>
</comment>
<dbReference type="EMBL" id="JACHXK010000003">
    <property type="protein sequence ID" value="MBB3109997.1"/>
    <property type="molecule type" value="Genomic_DNA"/>
</dbReference>
<dbReference type="PROSITE" id="PS50111">
    <property type="entry name" value="CHEMOTAXIS_TRANSDUC_2"/>
    <property type="match status" value="1"/>
</dbReference>
<evidence type="ECO:0000256" key="5">
    <source>
        <dbReference type="ARBA" id="ARBA00029447"/>
    </source>
</evidence>
<evidence type="ECO:0000256" key="2">
    <source>
        <dbReference type="ARBA" id="ARBA00022475"/>
    </source>
</evidence>
<dbReference type="RefSeq" id="WP_183599580.1">
    <property type="nucleotide sequence ID" value="NZ_JACHXK010000003.1"/>
</dbReference>
<feature type="transmembrane region" description="Helical" evidence="7">
    <location>
        <begin position="12"/>
        <end position="37"/>
    </location>
</feature>
<evidence type="ECO:0000256" key="1">
    <source>
        <dbReference type="ARBA" id="ARBA00004236"/>
    </source>
</evidence>
<dbReference type="PROSITE" id="PS50885">
    <property type="entry name" value="HAMP"/>
    <property type="match status" value="1"/>
</dbReference>
<evidence type="ECO:0000313" key="11">
    <source>
        <dbReference type="Proteomes" id="UP000570361"/>
    </source>
</evidence>